<evidence type="ECO:0000259" key="1">
    <source>
        <dbReference type="Pfam" id="PF14267"/>
    </source>
</evidence>
<dbReference type="AlphaFoldDB" id="A0A139PGH8"/>
<reference evidence="2 3" key="1">
    <citation type="submission" date="2016-01" db="EMBL/GenBank/DDBJ databases">
        <title>Highly variable Streptococcus oralis are common among viridans streptococci isolated from primates.</title>
        <authorList>
            <person name="Denapaite D."/>
            <person name="Rieger M."/>
            <person name="Koendgen S."/>
            <person name="Brueckner R."/>
            <person name="Ochigava I."/>
            <person name="Kappeler P."/>
            <person name="Maetz-Rensing K."/>
            <person name="Leendertz F."/>
            <person name="Hakenbeck R."/>
        </authorList>
    </citation>
    <scope>NUCLEOTIDE SEQUENCE [LARGE SCALE GENOMIC DNA]</scope>
    <source>
        <strain evidence="2 3">DD21</strain>
    </source>
</reference>
<sequence>MDEVDSPAIPASLKELRKELIKSNVIKDGVLQEKQLFSSPSYAAAFVLGMNTNGRTDWKNKDGKTLKELEETMDC</sequence>
<dbReference type="Pfam" id="PF14267">
    <property type="entry name" value="DUF4357"/>
    <property type="match status" value="1"/>
</dbReference>
<comment type="caution">
    <text evidence="2">The sequence shown here is derived from an EMBL/GenBank/DDBJ whole genome shotgun (WGS) entry which is preliminary data.</text>
</comment>
<dbReference type="Proteomes" id="UP000070053">
    <property type="component" value="Unassembled WGS sequence"/>
</dbReference>
<dbReference type="InterPro" id="IPR025579">
    <property type="entry name" value="DUF4357"/>
</dbReference>
<feature type="domain" description="DUF4357" evidence="1">
    <location>
        <begin position="17"/>
        <end position="66"/>
    </location>
</feature>
<evidence type="ECO:0000313" key="3">
    <source>
        <dbReference type="Proteomes" id="UP000070053"/>
    </source>
</evidence>
<accession>A0A139PGH8</accession>
<name>A0A139PGH8_STROR</name>
<proteinExistence type="predicted"/>
<protein>
    <recommendedName>
        <fullName evidence="1">DUF4357 domain-containing protein</fullName>
    </recommendedName>
</protein>
<evidence type="ECO:0000313" key="2">
    <source>
        <dbReference type="EMBL" id="KXT88836.1"/>
    </source>
</evidence>
<organism evidence="2 3">
    <name type="scientific">Streptococcus oralis</name>
    <dbReference type="NCBI Taxonomy" id="1303"/>
    <lineage>
        <taxon>Bacteria</taxon>
        <taxon>Bacillati</taxon>
        <taxon>Bacillota</taxon>
        <taxon>Bacilli</taxon>
        <taxon>Lactobacillales</taxon>
        <taxon>Streptococcaceae</taxon>
        <taxon>Streptococcus</taxon>
    </lineage>
</organism>
<dbReference type="EMBL" id="LQZP01000525">
    <property type="protein sequence ID" value="KXT88836.1"/>
    <property type="molecule type" value="Genomic_DNA"/>
</dbReference>
<gene>
    <name evidence="2" type="ORF">SORDD21_01857</name>
</gene>
<dbReference type="PATRIC" id="fig|1303.81.peg.2350"/>